<organism evidence="4 5">
    <name type="scientific">Anaeroglobus geminatus F0357</name>
    <dbReference type="NCBI Taxonomy" id="861450"/>
    <lineage>
        <taxon>Bacteria</taxon>
        <taxon>Bacillati</taxon>
        <taxon>Bacillota</taxon>
        <taxon>Negativicutes</taxon>
        <taxon>Veillonellales</taxon>
        <taxon>Veillonellaceae</taxon>
        <taxon>Anaeroglobus</taxon>
    </lineage>
</organism>
<comment type="caution">
    <text evidence="4">The sequence shown here is derived from an EMBL/GenBank/DDBJ whole genome shotgun (WGS) entry which is preliminary data.</text>
</comment>
<dbReference type="PANTHER" id="PTHR35936">
    <property type="entry name" value="MEMBRANE-BOUND LYTIC MUREIN TRANSGLYCOSYLASE F"/>
    <property type="match status" value="1"/>
</dbReference>
<proteinExistence type="predicted"/>
<dbReference type="HOGENOM" id="CLU_019602_18_5_9"/>
<dbReference type="AlphaFoldDB" id="G9YIT3"/>
<accession>G9YIT3</accession>
<keyword evidence="5" id="KW-1185">Reference proteome</keyword>
<evidence type="ECO:0000256" key="2">
    <source>
        <dbReference type="SAM" id="SignalP"/>
    </source>
</evidence>
<sequence length="263" mass="29038">MNKKILAFILSLVCTVFVLTGCGSPDTVEEKTVIIATTGTNVPYTIVDDKGNWTGVDGDIWKEISARKGWKIQLKRVPFDSIFGELDTKRADLAANCFAVKKERTDKYYASIPYYGDAQAIVVKEGSPLKTFKDLSGKTIGITNGQASQTIIMDMAKEYGFSVKTYEDSNAGMQDVVLGRIDAQACAVSTAQQFMEKTGNKLDIMDKKLKANNVAYFFPKTEEGAKLRDEVNAELQKMLEDGTLAKITVKYFGGDMTKLIIKE</sequence>
<evidence type="ECO:0000313" key="5">
    <source>
        <dbReference type="Proteomes" id="UP000005481"/>
    </source>
</evidence>
<reference evidence="4 5" key="1">
    <citation type="submission" date="2011-08" db="EMBL/GenBank/DDBJ databases">
        <authorList>
            <person name="Weinstock G."/>
            <person name="Sodergren E."/>
            <person name="Clifton S."/>
            <person name="Fulton L."/>
            <person name="Fulton B."/>
            <person name="Courtney L."/>
            <person name="Fronick C."/>
            <person name="Harrison M."/>
            <person name="Strong C."/>
            <person name="Farmer C."/>
            <person name="Delahaunty K."/>
            <person name="Markovic C."/>
            <person name="Hall O."/>
            <person name="Minx P."/>
            <person name="Tomlinson C."/>
            <person name="Mitreva M."/>
            <person name="Hou S."/>
            <person name="Chen J."/>
            <person name="Wollam A."/>
            <person name="Pepin K.H."/>
            <person name="Johnson M."/>
            <person name="Bhonagiri V."/>
            <person name="Zhang X."/>
            <person name="Suruliraj S."/>
            <person name="Warren W."/>
            <person name="Chinwalla A."/>
            <person name="Mardis E.R."/>
            <person name="Wilson R.K."/>
        </authorList>
    </citation>
    <scope>NUCLEOTIDE SEQUENCE [LARGE SCALE GENOMIC DNA]</scope>
    <source>
        <strain evidence="4 5">F0357</strain>
    </source>
</reference>
<dbReference type="RefSeq" id="WP_006790544.1">
    <property type="nucleotide sequence ID" value="NZ_JH417604.1"/>
</dbReference>
<dbReference type="Proteomes" id="UP000005481">
    <property type="component" value="Unassembled WGS sequence"/>
</dbReference>
<evidence type="ECO:0000313" key="4">
    <source>
        <dbReference type="EMBL" id="EHM39329.1"/>
    </source>
</evidence>
<dbReference type="eggNOG" id="COG0834">
    <property type="taxonomic scope" value="Bacteria"/>
</dbReference>
<dbReference type="PANTHER" id="PTHR35936:SF19">
    <property type="entry name" value="AMINO-ACID-BINDING PROTEIN YXEM-RELATED"/>
    <property type="match status" value="1"/>
</dbReference>
<feature type="signal peptide" evidence="2">
    <location>
        <begin position="1"/>
        <end position="20"/>
    </location>
</feature>
<dbReference type="Pfam" id="PF00497">
    <property type="entry name" value="SBP_bac_3"/>
    <property type="match status" value="1"/>
</dbReference>
<dbReference type="SUPFAM" id="SSF53850">
    <property type="entry name" value="Periplasmic binding protein-like II"/>
    <property type="match status" value="1"/>
</dbReference>
<dbReference type="PROSITE" id="PS51257">
    <property type="entry name" value="PROKAR_LIPOPROTEIN"/>
    <property type="match status" value="1"/>
</dbReference>
<dbReference type="SMART" id="SM00062">
    <property type="entry name" value="PBPb"/>
    <property type="match status" value="1"/>
</dbReference>
<gene>
    <name evidence="4" type="ORF">HMPREF0080_01577</name>
</gene>
<evidence type="ECO:0000256" key="1">
    <source>
        <dbReference type="ARBA" id="ARBA00022729"/>
    </source>
</evidence>
<keyword evidence="1 2" id="KW-0732">Signal</keyword>
<dbReference type="STRING" id="861450.HMPREF0080_01577"/>
<evidence type="ECO:0000259" key="3">
    <source>
        <dbReference type="SMART" id="SM00062"/>
    </source>
</evidence>
<feature type="chain" id="PRO_5038441020" evidence="2">
    <location>
        <begin position="21"/>
        <end position="263"/>
    </location>
</feature>
<dbReference type="EMBL" id="AGCJ01000070">
    <property type="protein sequence ID" value="EHM39329.1"/>
    <property type="molecule type" value="Genomic_DNA"/>
</dbReference>
<dbReference type="Gene3D" id="3.40.190.10">
    <property type="entry name" value="Periplasmic binding protein-like II"/>
    <property type="match status" value="2"/>
</dbReference>
<protein>
    <submittedName>
        <fullName evidence="4">Putative phage head-tail adaptor</fullName>
    </submittedName>
</protein>
<feature type="domain" description="Solute-binding protein family 3/N-terminal" evidence="3">
    <location>
        <begin position="32"/>
        <end position="255"/>
    </location>
</feature>
<name>G9YIT3_9FIRM</name>
<dbReference type="InterPro" id="IPR001638">
    <property type="entry name" value="Solute-binding_3/MltF_N"/>
</dbReference>